<sequence>MPDLNKKQSHGRIGEAAVTAKCWMNGVPAHNTNGLRANFAGSDIIIDTEDPRKKLLIQVKTGYSPAKGQIYLTQASGDKDLTEDKFKADFVVFVNIDKKIGESHNHRGTLDFEHFSYYVVPENEANRVFRDAVKRDYDRPLVKREGRRSLSNMAVNVAPEILSKYRDAWHLLRGEPLENA</sequence>
<name>A0A345Y4W3_9NEIS</name>
<dbReference type="AlphaFoldDB" id="A0A345Y4W3"/>
<dbReference type="EMBL" id="CP031337">
    <property type="protein sequence ID" value="AXK38965.1"/>
    <property type="molecule type" value="Genomic_DNA"/>
</dbReference>
<dbReference type="OrthoDB" id="9926058at2"/>
<dbReference type="InterPro" id="IPR011856">
    <property type="entry name" value="tRNA_endonuc-like_dom_sf"/>
</dbReference>
<reference evidence="1 2" key="1">
    <citation type="submission" date="2018-07" db="EMBL/GenBank/DDBJ databases">
        <title>Crenobacter cavernae sp. nov., isolated from a karst cave.</title>
        <authorList>
            <person name="Zhu H."/>
        </authorList>
    </citation>
    <scope>NUCLEOTIDE SEQUENCE [LARGE SCALE GENOMIC DNA]</scope>
    <source>
        <strain evidence="1 2">K1W11S-77</strain>
    </source>
</reference>
<dbReference type="GO" id="GO:0003676">
    <property type="term" value="F:nucleic acid binding"/>
    <property type="evidence" value="ECO:0007669"/>
    <property type="project" value="InterPro"/>
</dbReference>
<proteinExistence type="predicted"/>
<protein>
    <submittedName>
        <fullName evidence="1">Uncharacterized protein</fullName>
    </submittedName>
</protein>
<gene>
    <name evidence="1" type="ORF">DWG20_05685</name>
</gene>
<dbReference type="KEGG" id="ccah:DWG20_05685"/>
<dbReference type="RefSeq" id="WP_115432900.1">
    <property type="nucleotide sequence ID" value="NZ_CP031337.1"/>
</dbReference>
<evidence type="ECO:0000313" key="1">
    <source>
        <dbReference type="EMBL" id="AXK38965.1"/>
    </source>
</evidence>
<organism evidence="1 2">
    <name type="scientific">Crenobacter cavernae</name>
    <dbReference type="NCBI Taxonomy" id="2290923"/>
    <lineage>
        <taxon>Bacteria</taxon>
        <taxon>Pseudomonadati</taxon>
        <taxon>Pseudomonadota</taxon>
        <taxon>Betaproteobacteria</taxon>
        <taxon>Neisseriales</taxon>
        <taxon>Neisseriaceae</taxon>
        <taxon>Crenobacter</taxon>
    </lineage>
</organism>
<dbReference type="Gene3D" id="3.40.1350.10">
    <property type="match status" value="1"/>
</dbReference>
<evidence type="ECO:0000313" key="2">
    <source>
        <dbReference type="Proteomes" id="UP000254537"/>
    </source>
</evidence>
<dbReference type="Proteomes" id="UP000254537">
    <property type="component" value="Chromosome"/>
</dbReference>
<accession>A0A345Y4W3</accession>